<comment type="catalytic activity">
    <reaction evidence="8 9">
        <text>2 superoxide + 2 H(+) = H2O2 + O2</text>
        <dbReference type="Rhea" id="RHEA:20696"/>
        <dbReference type="ChEBI" id="CHEBI:15378"/>
        <dbReference type="ChEBI" id="CHEBI:15379"/>
        <dbReference type="ChEBI" id="CHEBI:16240"/>
        <dbReference type="ChEBI" id="CHEBI:18421"/>
        <dbReference type="EC" id="1.15.1.1"/>
    </reaction>
</comment>
<dbReference type="Gene3D" id="2.60.40.200">
    <property type="entry name" value="Superoxide dismutase, copper/zinc binding domain"/>
    <property type="match status" value="1"/>
</dbReference>
<dbReference type="PROSITE" id="PS00332">
    <property type="entry name" value="SOD_CU_ZN_2"/>
    <property type="match status" value="1"/>
</dbReference>
<dbReference type="EC" id="1.15.1.1" evidence="9"/>
<keyword evidence="2 9" id="KW-0479">Metal-binding</keyword>
<evidence type="ECO:0000256" key="9">
    <source>
        <dbReference type="RuleBase" id="RU000393"/>
    </source>
</evidence>
<dbReference type="SUPFAM" id="SSF49329">
    <property type="entry name" value="Cu,Zn superoxide dismutase-like"/>
    <property type="match status" value="1"/>
</dbReference>
<dbReference type="PANTHER" id="PTHR10003">
    <property type="entry name" value="SUPEROXIDE DISMUTASE CU-ZN -RELATED"/>
    <property type="match status" value="1"/>
</dbReference>
<evidence type="ECO:0000256" key="5">
    <source>
        <dbReference type="ARBA" id="ARBA00023002"/>
    </source>
</evidence>
<evidence type="ECO:0000256" key="3">
    <source>
        <dbReference type="ARBA" id="ARBA00022833"/>
    </source>
</evidence>
<dbReference type="InterPro" id="IPR036423">
    <property type="entry name" value="SOD-like_Cu/Zn_dom_sf"/>
</dbReference>
<dbReference type="InterPro" id="IPR018152">
    <property type="entry name" value="SOD_Cu/Zn_BS"/>
</dbReference>
<evidence type="ECO:0000259" key="10">
    <source>
        <dbReference type="Pfam" id="PF00080"/>
    </source>
</evidence>
<dbReference type="GO" id="GO:0004784">
    <property type="term" value="F:superoxide dismutase activity"/>
    <property type="evidence" value="ECO:0007669"/>
    <property type="project" value="UniProtKB-EC"/>
</dbReference>
<gene>
    <name evidence="11" type="ORF">TCLT_LOCUS5672</name>
</gene>
<evidence type="ECO:0000256" key="4">
    <source>
        <dbReference type="ARBA" id="ARBA00022862"/>
    </source>
</evidence>
<dbReference type="Pfam" id="PF00080">
    <property type="entry name" value="Sod_Cu"/>
    <property type="match status" value="1"/>
</dbReference>
<comment type="similarity">
    <text evidence="1 9">Belongs to the Cu-Zn superoxide dismutase family.</text>
</comment>
<evidence type="ECO:0000256" key="7">
    <source>
        <dbReference type="ARBA" id="ARBA00023157"/>
    </source>
</evidence>
<evidence type="ECO:0000256" key="8">
    <source>
        <dbReference type="ARBA" id="ARBA00049204"/>
    </source>
</evidence>
<reference evidence="13" key="1">
    <citation type="submission" date="2017-02" db="UniProtKB">
        <authorList>
            <consortium name="WormBaseParasite"/>
        </authorList>
    </citation>
    <scope>IDENTIFICATION</scope>
</reference>
<evidence type="ECO:0000256" key="2">
    <source>
        <dbReference type="ARBA" id="ARBA00022723"/>
    </source>
</evidence>
<evidence type="ECO:0000313" key="13">
    <source>
        <dbReference type="WBParaSite" id="TCLT_0000568301-mRNA-1"/>
    </source>
</evidence>
<comment type="cofactor">
    <cofactor evidence="9">
        <name>Zn(2+)</name>
        <dbReference type="ChEBI" id="CHEBI:29105"/>
    </cofactor>
    <text evidence="9">Binds 1 zinc ion per subunit.</text>
</comment>
<comment type="cofactor">
    <cofactor evidence="9">
        <name>Cu cation</name>
        <dbReference type="ChEBI" id="CHEBI:23378"/>
    </cofactor>
    <text evidence="9">Binds 1 copper ion per subunit.</text>
</comment>
<sequence>MHAPLIVTGEISGLSTGLHGFHIHEFGNITNGCTSTGAHFNPFAVPHGGPTDKKRHLGDLGNIRAGGDSIAKINIVDRLLKLSGSYSIIGRAVVVHANQDDLGKGMGARKLESIKTGNAGARLACGIIGIAAN</sequence>
<dbReference type="InterPro" id="IPR024134">
    <property type="entry name" value="SOD_Cu/Zn_/chaperone"/>
</dbReference>
<name>A0A0N5CYY8_THECL</name>
<dbReference type="EMBL" id="UYYF01004355">
    <property type="protein sequence ID" value="VDN02943.1"/>
    <property type="molecule type" value="Genomic_DNA"/>
</dbReference>
<evidence type="ECO:0000313" key="12">
    <source>
        <dbReference type="Proteomes" id="UP000276776"/>
    </source>
</evidence>
<keyword evidence="3 9" id="KW-0862">Zinc</keyword>
<comment type="function">
    <text evidence="9">Destroys radicals which are normally produced within the cells and which are toxic to biological systems.</text>
</comment>
<dbReference type="GO" id="GO:0005507">
    <property type="term" value="F:copper ion binding"/>
    <property type="evidence" value="ECO:0007669"/>
    <property type="project" value="InterPro"/>
</dbReference>
<organism evidence="13">
    <name type="scientific">Thelazia callipaeda</name>
    <name type="common">Oriental eyeworm</name>
    <name type="synonym">Parasitic nematode</name>
    <dbReference type="NCBI Taxonomy" id="103827"/>
    <lineage>
        <taxon>Eukaryota</taxon>
        <taxon>Metazoa</taxon>
        <taxon>Ecdysozoa</taxon>
        <taxon>Nematoda</taxon>
        <taxon>Chromadorea</taxon>
        <taxon>Rhabditida</taxon>
        <taxon>Spirurina</taxon>
        <taxon>Spiruromorpha</taxon>
        <taxon>Thelazioidea</taxon>
        <taxon>Thelaziidae</taxon>
        <taxon>Thelazia</taxon>
    </lineage>
</organism>
<dbReference type="AlphaFoldDB" id="A0A0N5CYY8"/>
<keyword evidence="4" id="KW-0049">Antioxidant</keyword>
<feature type="domain" description="Superoxide dismutase copper/zinc binding" evidence="10">
    <location>
        <begin position="4"/>
        <end position="128"/>
    </location>
</feature>
<dbReference type="CDD" id="cd00305">
    <property type="entry name" value="Cu-Zn_Superoxide_Dismutase"/>
    <property type="match status" value="1"/>
</dbReference>
<dbReference type="OMA" id="CGIILET"/>
<reference evidence="11 12" key="2">
    <citation type="submission" date="2018-11" db="EMBL/GenBank/DDBJ databases">
        <authorList>
            <consortium name="Pathogen Informatics"/>
        </authorList>
    </citation>
    <scope>NUCLEOTIDE SEQUENCE [LARGE SCALE GENOMIC DNA]</scope>
</reference>
<proteinExistence type="inferred from homology"/>
<dbReference type="STRING" id="103827.A0A0N5CYY8"/>
<evidence type="ECO:0000313" key="11">
    <source>
        <dbReference type="EMBL" id="VDN02943.1"/>
    </source>
</evidence>
<keyword evidence="5 9" id="KW-0560">Oxidoreductase</keyword>
<dbReference type="Proteomes" id="UP000276776">
    <property type="component" value="Unassembled WGS sequence"/>
</dbReference>
<accession>A0A0N5CYY8</accession>
<evidence type="ECO:0000256" key="1">
    <source>
        <dbReference type="ARBA" id="ARBA00010457"/>
    </source>
</evidence>
<dbReference type="WBParaSite" id="TCLT_0000568301-mRNA-1">
    <property type="protein sequence ID" value="TCLT_0000568301-mRNA-1"/>
    <property type="gene ID" value="TCLT_0000568301"/>
</dbReference>
<keyword evidence="7" id="KW-1015">Disulfide bond</keyword>
<dbReference type="FunFam" id="2.60.40.200:FF:000003">
    <property type="entry name" value="Superoxide dismutase [Cu-Zn], chloroplastic"/>
    <property type="match status" value="1"/>
</dbReference>
<dbReference type="OrthoDB" id="2015551at2759"/>
<keyword evidence="12" id="KW-1185">Reference proteome</keyword>
<evidence type="ECO:0000256" key="6">
    <source>
        <dbReference type="ARBA" id="ARBA00023008"/>
    </source>
</evidence>
<dbReference type="InterPro" id="IPR001424">
    <property type="entry name" value="SOD_Cu_Zn_dom"/>
</dbReference>
<protein>
    <recommendedName>
        <fullName evidence="9">Superoxide dismutase [Cu-Zn]</fullName>
        <ecNumber evidence="9">1.15.1.1</ecNumber>
    </recommendedName>
</protein>
<keyword evidence="6 9" id="KW-0186">Copper</keyword>
<dbReference type="PRINTS" id="PR00068">
    <property type="entry name" value="CUZNDISMTASE"/>
</dbReference>